<sequence>MKIKQAEFVKSAVYEKDYPMELKNIEFAFVGRSNVGKSSLINSITGRKKLAKTSKTPGRTQLINYFKVNNEFYIVDLPGYGFAKVPKEMKAEWGKTMERYVASARKKLVFVLLDIRRIPSEEDMEMLVWLDHHDIPFKIIFTKMDKVSNNEKFKCLKDIKKKVEFHNDDVFFHSSLNDTGKEDILNYIESLLIKEEKIEEE</sequence>
<keyword evidence="7 10" id="KW-0342">GTP-binding</keyword>
<dbReference type="PANTHER" id="PTHR11649:SF13">
    <property type="entry name" value="ENGB-TYPE G DOMAIN-CONTAINING PROTEIN"/>
    <property type="match status" value="1"/>
</dbReference>
<evidence type="ECO:0000256" key="7">
    <source>
        <dbReference type="ARBA" id="ARBA00023134"/>
    </source>
</evidence>
<keyword evidence="9 10" id="KW-0131">Cell cycle</keyword>
<keyword evidence="8 10" id="KW-0717">Septation</keyword>
<organism evidence="12 13">
    <name type="scientific">Fusobacterium mortiferum</name>
    <dbReference type="NCBI Taxonomy" id="850"/>
    <lineage>
        <taxon>Bacteria</taxon>
        <taxon>Fusobacteriati</taxon>
        <taxon>Fusobacteriota</taxon>
        <taxon>Fusobacteriia</taxon>
        <taxon>Fusobacteriales</taxon>
        <taxon>Fusobacteriaceae</taxon>
        <taxon>Fusobacterium</taxon>
    </lineage>
</organism>
<dbReference type="HAMAP" id="MF_00321">
    <property type="entry name" value="GTPase_EngB"/>
    <property type="match status" value="1"/>
</dbReference>
<reference evidence="12 13" key="1">
    <citation type="submission" date="2018-08" db="EMBL/GenBank/DDBJ databases">
        <title>A genome reference for cultivated species of the human gut microbiota.</title>
        <authorList>
            <person name="Zou Y."/>
            <person name="Xue W."/>
            <person name="Luo G."/>
        </authorList>
    </citation>
    <scope>NUCLEOTIDE SEQUENCE [LARGE SCALE GENOMIC DNA]</scope>
    <source>
        <strain evidence="12 13">AM25-1</strain>
    </source>
</reference>
<name>A0A414PW82_FUSMR</name>
<evidence type="ECO:0000256" key="4">
    <source>
        <dbReference type="ARBA" id="ARBA00022723"/>
    </source>
</evidence>
<evidence type="ECO:0000256" key="2">
    <source>
        <dbReference type="ARBA" id="ARBA00009638"/>
    </source>
</evidence>
<dbReference type="EMBL" id="QRHL01000007">
    <property type="protein sequence ID" value="RHF72756.1"/>
    <property type="molecule type" value="Genomic_DNA"/>
</dbReference>
<feature type="domain" description="EngB-type G" evidence="11">
    <location>
        <begin position="23"/>
        <end position="194"/>
    </location>
</feature>
<evidence type="ECO:0000256" key="9">
    <source>
        <dbReference type="ARBA" id="ARBA00023306"/>
    </source>
</evidence>
<dbReference type="CDD" id="cd01876">
    <property type="entry name" value="YihA_EngB"/>
    <property type="match status" value="1"/>
</dbReference>
<dbReference type="FunFam" id="3.40.50.300:FF:000098">
    <property type="entry name" value="Probable GTP-binding protein EngB"/>
    <property type="match status" value="1"/>
</dbReference>
<evidence type="ECO:0000256" key="10">
    <source>
        <dbReference type="HAMAP-Rule" id="MF_00321"/>
    </source>
</evidence>
<comment type="caution">
    <text evidence="12">The sequence shown here is derived from an EMBL/GenBank/DDBJ whole genome shotgun (WGS) entry which is preliminary data.</text>
</comment>
<dbReference type="SUPFAM" id="SSF52540">
    <property type="entry name" value="P-loop containing nucleoside triphosphate hydrolases"/>
    <property type="match status" value="1"/>
</dbReference>
<dbReference type="AlphaFoldDB" id="A0A414PW82"/>
<proteinExistence type="inferred from homology"/>
<dbReference type="Proteomes" id="UP000284676">
    <property type="component" value="Unassembled WGS sequence"/>
</dbReference>
<comment type="similarity">
    <text evidence="2 10">Belongs to the TRAFAC class TrmE-Era-EngA-EngB-Septin-like GTPase superfamily. EngB GTPase family.</text>
</comment>
<evidence type="ECO:0000256" key="3">
    <source>
        <dbReference type="ARBA" id="ARBA00022618"/>
    </source>
</evidence>
<gene>
    <name evidence="10" type="primary">engB</name>
    <name evidence="12" type="ORF">DW663_06160</name>
</gene>
<evidence type="ECO:0000259" key="11">
    <source>
        <dbReference type="PROSITE" id="PS51706"/>
    </source>
</evidence>
<comment type="function">
    <text evidence="10">Necessary for normal cell division and for the maintenance of normal septation.</text>
</comment>
<dbReference type="PROSITE" id="PS51706">
    <property type="entry name" value="G_ENGB"/>
    <property type="match status" value="1"/>
</dbReference>
<dbReference type="GO" id="GO:0046872">
    <property type="term" value="F:metal ion binding"/>
    <property type="evidence" value="ECO:0007669"/>
    <property type="project" value="UniProtKB-KW"/>
</dbReference>
<keyword evidence="6" id="KW-0460">Magnesium</keyword>
<dbReference type="GeneID" id="62764485"/>
<dbReference type="Gene3D" id="3.40.50.300">
    <property type="entry name" value="P-loop containing nucleotide triphosphate hydrolases"/>
    <property type="match status" value="1"/>
</dbReference>
<keyword evidence="4" id="KW-0479">Metal-binding</keyword>
<evidence type="ECO:0000256" key="1">
    <source>
        <dbReference type="ARBA" id="ARBA00001946"/>
    </source>
</evidence>
<dbReference type="RefSeq" id="WP_005886475.1">
    <property type="nucleotide sequence ID" value="NZ_CABMMQ010000002.1"/>
</dbReference>
<evidence type="ECO:0000256" key="8">
    <source>
        <dbReference type="ARBA" id="ARBA00023210"/>
    </source>
</evidence>
<dbReference type="GO" id="GO:0005829">
    <property type="term" value="C:cytosol"/>
    <property type="evidence" value="ECO:0007669"/>
    <property type="project" value="TreeGrafter"/>
</dbReference>
<dbReference type="Pfam" id="PF01926">
    <property type="entry name" value="MMR_HSR1"/>
    <property type="match status" value="1"/>
</dbReference>
<evidence type="ECO:0000313" key="12">
    <source>
        <dbReference type="EMBL" id="RHF72756.1"/>
    </source>
</evidence>
<accession>A0A414PW82</accession>
<dbReference type="InterPro" id="IPR027417">
    <property type="entry name" value="P-loop_NTPase"/>
</dbReference>
<dbReference type="InterPro" id="IPR019987">
    <property type="entry name" value="GTP-bd_ribosome_bio_YsxC"/>
</dbReference>
<protein>
    <recommendedName>
        <fullName evidence="10">Probable GTP-binding protein EngB</fullName>
    </recommendedName>
</protein>
<dbReference type="InterPro" id="IPR030393">
    <property type="entry name" value="G_ENGB_dom"/>
</dbReference>
<dbReference type="PANTHER" id="PTHR11649">
    <property type="entry name" value="MSS1/TRME-RELATED GTP-BINDING PROTEIN"/>
    <property type="match status" value="1"/>
</dbReference>
<dbReference type="NCBIfam" id="TIGR03598">
    <property type="entry name" value="GTPase_YsxC"/>
    <property type="match status" value="1"/>
</dbReference>
<dbReference type="InterPro" id="IPR006073">
    <property type="entry name" value="GTP-bd"/>
</dbReference>
<dbReference type="NCBIfam" id="TIGR00231">
    <property type="entry name" value="small_GTP"/>
    <property type="match status" value="1"/>
</dbReference>
<dbReference type="GO" id="GO:0005525">
    <property type="term" value="F:GTP binding"/>
    <property type="evidence" value="ECO:0007669"/>
    <property type="project" value="UniProtKB-UniRule"/>
</dbReference>
<evidence type="ECO:0000256" key="5">
    <source>
        <dbReference type="ARBA" id="ARBA00022741"/>
    </source>
</evidence>
<keyword evidence="5 10" id="KW-0547">Nucleotide-binding</keyword>
<dbReference type="GO" id="GO:0000917">
    <property type="term" value="P:division septum assembly"/>
    <property type="evidence" value="ECO:0007669"/>
    <property type="project" value="UniProtKB-KW"/>
</dbReference>
<keyword evidence="3 10" id="KW-0132">Cell division</keyword>
<dbReference type="InterPro" id="IPR005225">
    <property type="entry name" value="Small_GTP-bd"/>
</dbReference>
<evidence type="ECO:0000313" key="13">
    <source>
        <dbReference type="Proteomes" id="UP000284676"/>
    </source>
</evidence>
<comment type="cofactor">
    <cofactor evidence="1">
        <name>Mg(2+)</name>
        <dbReference type="ChEBI" id="CHEBI:18420"/>
    </cofactor>
</comment>
<evidence type="ECO:0000256" key="6">
    <source>
        <dbReference type="ARBA" id="ARBA00022842"/>
    </source>
</evidence>